<dbReference type="OrthoDB" id="6611593at2759"/>
<reference evidence="2 3" key="1">
    <citation type="submission" date="2019-08" db="EMBL/GenBank/DDBJ databases">
        <title>Whole genome of Aphis craccivora.</title>
        <authorList>
            <person name="Voronova N.V."/>
            <person name="Shulinski R.S."/>
            <person name="Bandarenka Y.V."/>
            <person name="Zhorov D.G."/>
            <person name="Warner D."/>
        </authorList>
    </citation>
    <scope>NUCLEOTIDE SEQUENCE [LARGE SCALE GENOMIC DNA]</scope>
    <source>
        <strain evidence="2">180601</strain>
        <tissue evidence="2">Whole Body</tissue>
    </source>
</reference>
<protein>
    <submittedName>
        <fullName evidence="2">Uncharacterized protein</fullName>
    </submittedName>
</protein>
<keyword evidence="3" id="KW-1185">Reference proteome</keyword>
<accession>A0A6G0Z3Y4</accession>
<feature type="non-terminal residue" evidence="2">
    <location>
        <position position="1"/>
    </location>
</feature>
<sequence length="152" mass="17375">CVLYAERQSKLCLLKIRFQNFCCGCLLEVLNWMTVISWCQEKIRRAYALCKRVILCDIGRNAEMDQDQVNHVDLTVRPGEQNPSDQLQVIGPLHQQRRRPDVQPIGMRRFADPEKVAAVFKACKELQVPVGENRFKEGDDGSSGSAKETLRL</sequence>
<dbReference type="AlphaFoldDB" id="A0A6G0Z3Y4"/>
<evidence type="ECO:0000313" key="2">
    <source>
        <dbReference type="EMBL" id="KAF0765367.1"/>
    </source>
</evidence>
<proteinExistence type="predicted"/>
<evidence type="ECO:0000256" key="1">
    <source>
        <dbReference type="SAM" id="MobiDB-lite"/>
    </source>
</evidence>
<organism evidence="2 3">
    <name type="scientific">Aphis craccivora</name>
    <name type="common">Cowpea aphid</name>
    <dbReference type="NCBI Taxonomy" id="307492"/>
    <lineage>
        <taxon>Eukaryota</taxon>
        <taxon>Metazoa</taxon>
        <taxon>Ecdysozoa</taxon>
        <taxon>Arthropoda</taxon>
        <taxon>Hexapoda</taxon>
        <taxon>Insecta</taxon>
        <taxon>Pterygota</taxon>
        <taxon>Neoptera</taxon>
        <taxon>Paraneoptera</taxon>
        <taxon>Hemiptera</taxon>
        <taxon>Sternorrhyncha</taxon>
        <taxon>Aphidomorpha</taxon>
        <taxon>Aphidoidea</taxon>
        <taxon>Aphididae</taxon>
        <taxon>Aphidini</taxon>
        <taxon>Aphis</taxon>
        <taxon>Aphis</taxon>
    </lineage>
</organism>
<gene>
    <name evidence="2" type="ORF">FWK35_00019529</name>
</gene>
<comment type="caution">
    <text evidence="2">The sequence shown here is derived from an EMBL/GenBank/DDBJ whole genome shotgun (WGS) entry which is preliminary data.</text>
</comment>
<evidence type="ECO:0000313" key="3">
    <source>
        <dbReference type="Proteomes" id="UP000478052"/>
    </source>
</evidence>
<dbReference type="Proteomes" id="UP000478052">
    <property type="component" value="Unassembled WGS sequence"/>
</dbReference>
<name>A0A6G0Z3Y4_APHCR</name>
<feature type="non-terminal residue" evidence="2">
    <location>
        <position position="152"/>
    </location>
</feature>
<feature type="region of interest" description="Disordered" evidence="1">
    <location>
        <begin position="133"/>
        <end position="152"/>
    </location>
</feature>
<dbReference type="EMBL" id="VUJU01001417">
    <property type="protein sequence ID" value="KAF0765367.1"/>
    <property type="molecule type" value="Genomic_DNA"/>
</dbReference>